<evidence type="ECO:0000313" key="5">
    <source>
        <dbReference type="Proteomes" id="UP000002009"/>
    </source>
</evidence>
<evidence type="ECO:0000256" key="2">
    <source>
        <dbReference type="SAM" id="SignalP"/>
    </source>
</evidence>
<dbReference type="InterPro" id="IPR000782">
    <property type="entry name" value="FAS1_domain"/>
</dbReference>
<reference evidence="4 5" key="1">
    <citation type="journal article" date="2009" name="Science">
        <title>Green evolution and dynamic adaptations revealed by genomes of the marine picoeukaryotes Micromonas.</title>
        <authorList>
            <person name="Worden A.Z."/>
            <person name="Lee J.H."/>
            <person name="Mock T."/>
            <person name="Rouze P."/>
            <person name="Simmons M.P."/>
            <person name="Aerts A.L."/>
            <person name="Allen A.E."/>
            <person name="Cuvelier M.L."/>
            <person name="Derelle E."/>
            <person name="Everett M.V."/>
            <person name="Foulon E."/>
            <person name="Grimwood J."/>
            <person name="Gundlach H."/>
            <person name="Henrissat B."/>
            <person name="Napoli C."/>
            <person name="McDonald S.M."/>
            <person name="Parker M.S."/>
            <person name="Rombauts S."/>
            <person name="Salamov A."/>
            <person name="Von Dassow P."/>
            <person name="Badger J.H."/>
            <person name="Coutinho P.M."/>
            <person name="Demir E."/>
            <person name="Dubchak I."/>
            <person name="Gentemann C."/>
            <person name="Eikrem W."/>
            <person name="Gready J.E."/>
            <person name="John U."/>
            <person name="Lanier W."/>
            <person name="Lindquist E.A."/>
            <person name="Lucas S."/>
            <person name="Mayer K.F."/>
            <person name="Moreau H."/>
            <person name="Not F."/>
            <person name="Otillar R."/>
            <person name="Panaud O."/>
            <person name="Pangilinan J."/>
            <person name="Paulsen I."/>
            <person name="Piegu B."/>
            <person name="Poliakov A."/>
            <person name="Robbens S."/>
            <person name="Schmutz J."/>
            <person name="Toulza E."/>
            <person name="Wyss T."/>
            <person name="Zelensky A."/>
            <person name="Zhou K."/>
            <person name="Armbrust E.V."/>
            <person name="Bhattacharya D."/>
            <person name="Goodenough U.W."/>
            <person name="Van de Peer Y."/>
            <person name="Grigoriev I.V."/>
        </authorList>
    </citation>
    <scope>NUCLEOTIDE SEQUENCE [LARGE SCALE GENOMIC DNA]</scope>
    <source>
        <strain evidence="5">RCC299 / NOUM17</strain>
    </source>
</reference>
<feature type="domain" description="FAS1" evidence="3">
    <location>
        <begin position="265"/>
        <end position="432"/>
    </location>
</feature>
<dbReference type="SUPFAM" id="SSF82153">
    <property type="entry name" value="FAS1 domain"/>
    <property type="match status" value="2"/>
</dbReference>
<dbReference type="Pfam" id="PF02469">
    <property type="entry name" value="Fasciclin"/>
    <property type="match status" value="2"/>
</dbReference>
<proteinExistence type="predicted"/>
<protein>
    <recommendedName>
        <fullName evidence="3">FAS1 domain-containing protein</fullName>
    </recommendedName>
</protein>
<dbReference type="RefSeq" id="XP_002503821.1">
    <property type="nucleotide sequence ID" value="XM_002503775.1"/>
</dbReference>
<dbReference type="Gene3D" id="2.30.180.10">
    <property type="entry name" value="FAS1 domain"/>
    <property type="match status" value="2"/>
</dbReference>
<evidence type="ECO:0000313" key="4">
    <source>
        <dbReference type="EMBL" id="ACO65079.1"/>
    </source>
</evidence>
<dbReference type="OMA" id="DCVLQPN"/>
<evidence type="ECO:0000259" key="3">
    <source>
        <dbReference type="PROSITE" id="PS50213"/>
    </source>
</evidence>
<gene>
    <name evidence="4" type="ORF">MICPUN_59810</name>
</gene>
<keyword evidence="5" id="KW-1185">Reference proteome</keyword>
<evidence type="ECO:0000256" key="1">
    <source>
        <dbReference type="SAM" id="MobiDB-lite"/>
    </source>
</evidence>
<feature type="compositionally biased region" description="Low complexity" evidence="1">
    <location>
        <begin position="197"/>
        <end position="207"/>
    </location>
</feature>
<sequence length="618" mass="66310">MIVPLLAAAIALAAPSPGAARTPAGVDPRAQVAHFDPRQDGAVDCRVFVFAGIAGACNTDAQGTPERCCAALGTAEDARCFCDEGVVRAVRDVIGERGLDFFRSFASARCGRALTEGNACGNDASPSLGEREVNILQQQQQQQQQPGAFPPFPPAPAFPRAPNSPPRVGAGAPGNFPPSPASEQFIVDLPPLPSFPELPDAPATPLAPLTPPPPAPKPPPPIGTPGAAPQLSIPPPAPQTIAQYVGAPPSPSDPVRRKPPGLPTVWDKLNDDVADFQFGFFADAIVAVGLKGLFQSAGPFTVFAPTNRAWYSALVSLGVTKEASDVFEDPSLTEVIMHHVHRGEVFSESMFFGKKIPTMHMSAPNVARSVRAALQSGADPVAVRAMMTEGLEIETFQTMFRKMYYVDGCDLRRHSMDVVASNGVIHAVDCVLFPPSPQPLPSGRTVAQVIVERFELSIFEQALTGGGLLRAVNQASAENPLTVFAPTNTAFVKFMASSPSFFIDTEAERVVNPGYPGLQETLLYHFVPARLTSGQLSTHNARTLRTFEGKELFVESFGWSGRRHANYLNHVLGQKLYVNGCRLRQVDFVCVDGVVHTIDCVLQPNFRDDEDKWFGDTE</sequence>
<dbReference type="InParanoid" id="C1E9R2"/>
<dbReference type="EMBL" id="CP001328">
    <property type="protein sequence ID" value="ACO65079.1"/>
    <property type="molecule type" value="Genomic_DNA"/>
</dbReference>
<feature type="compositionally biased region" description="Pro residues" evidence="1">
    <location>
        <begin position="208"/>
        <end position="223"/>
    </location>
</feature>
<dbReference type="STRING" id="296587.C1E9R2"/>
<dbReference type="InterPro" id="IPR050904">
    <property type="entry name" value="Adhesion/Biosynth-related"/>
</dbReference>
<dbReference type="InterPro" id="IPR036378">
    <property type="entry name" value="FAS1_dom_sf"/>
</dbReference>
<feature type="compositionally biased region" description="Low complexity" evidence="1">
    <location>
        <begin position="137"/>
        <end position="147"/>
    </location>
</feature>
<dbReference type="PANTHER" id="PTHR10900">
    <property type="entry name" value="PERIOSTIN-RELATED"/>
    <property type="match status" value="1"/>
</dbReference>
<name>C1E9R2_MICCC</name>
<organism evidence="4 5">
    <name type="scientific">Micromonas commoda (strain RCC299 / NOUM17 / CCMP2709)</name>
    <name type="common">Picoplanktonic green alga</name>
    <dbReference type="NCBI Taxonomy" id="296587"/>
    <lineage>
        <taxon>Eukaryota</taxon>
        <taxon>Viridiplantae</taxon>
        <taxon>Chlorophyta</taxon>
        <taxon>Mamiellophyceae</taxon>
        <taxon>Mamiellales</taxon>
        <taxon>Mamiellaceae</taxon>
        <taxon>Micromonas</taxon>
    </lineage>
</organism>
<dbReference type="KEGG" id="mis:MICPUN_59810"/>
<dbReference type="Proteomes" id="UP000002009">
    <property type="component" value="Chromosome 7"/>
</dbReference>
<feature type="compositionally biased region" description="Pro residues" evidence="1">
    <location>
        <begin position="148"/>
        <end position="165"/>
    </location>
</feature>
<keyword evidence="2" id="KW-0732">Signal</keyword>
<feature type="chain" id="PRO_5002906998" description="FAS1 domain-containing protein" evidence="2">
    <location>
        <begin position="21"/>
        <end position="618"/>
    </location>
</feature>
<feature type="region of interest" description="Disordered" evidence="1">
    <location>
        <begin position="136"/>
        <end position="262"/>
    </location>
</feature>
<dbReference type="OrthoDB" id="286301at2759"/>
<feature type="domain" description="FAS1" evidence="3">
    <location>
        <begin position="443"/>
        <end position="602"/>
    </location>
</feature>
<dbReference type="AlphaFoldDB" id="C1E9R2"/>
<dbReference type="PROSITE" id="PS50213">
    <property type="entry name" value="FAS1"/>
    <property type="match status" value="2"/>
</dbReference>
<accession>C1E9R2</accession>
<dbReference type="GeneID" id="8244757"/>
<dbReference type="PANTHER" id="PTHR10900:SF77">
    <property type="entry name" value="FI19380P1"/>
    <property type="match status" value="1"/>
</dbReference>
<feature type="signal peptide" evidence="2">
    <location>
        <begin position="1"/>
        <end position="20"/>
    </location>
</feature>
<dbReference type="SMART" id="SM00554">
    <property type="entry name" value="FAS1"/>
    <property type="match status" value="2"/>
</dbReference>